<sequence length="410" mass="47346">MLSRLLPWSRRSFTHETNTPILLPLDILIEEELIPGYDALHFYHPNPGDILDGRFELKAKIGWGSTSTVWLAQNVRWRWNSKSYVAIKINATSHNREAVRHELEISKHIDSAVQHESGRRYIRTVADSFEIAGPNGSHLCLVFEPMREPIWLLRRRLDADKVTQDFLPFFKMYIIVLLDGLDYLHRKCNVIHTDLKEDNILVTFEDESIIDEFIQGQSQITDFGLAQRGDRQDPLIHPIQVDHCHAPEVLLGTGWSYSADIWNFGIMVWDLLAGEQLFQKLNNDDGTYSARHHLAEMIALLGPVPPELVKRERSMRHWQWTPSAVNAKGKPCNRTADFFGGPFFGDDGDFLDTNLIPSDRKLKDIVPDCIIDEDAEMFLDFVRKMLCWLPEERATAEKLQNHPWLNLTDD</sequence>
<dbReference type="PROSITE" id="PS50011">
    <property type="entry name" value="PROTEIN_KINASE_DOM"/>
    <property type="match status" value="1"/>
</dbReference>
<dbReference type="PANTHER" id="PTHR47634:SF9">
    <property type="entry name" value="PROTEIN KINASE DOMAIN-CONTAINING PROTEIN-RELATED"/>
    <property type="match status" value="1"/>
</dbReference>
<dbReference type="InterPro" id="IPR017441">
    <property type="entry name" value="Protein_kinase_ATP_BS"/>
</dbReference>
<dbReference type="AlphaFoldDB" id="A0A517LCB0"/>
<comment type="similarity">
    <text evidence="10">Belongs to the protein kinase superfamily.</text>
</comment>
<evidence type="ECO:0000313" key="13">
    <source>
        <dbReference type="Proteomes" id="UP000316270"/>
    </source>
</evidence>
<dbReference type="Gene3D" id="1.10.510.10">
    <property type="entry name" value="Transferase(Phosphotransferase) domain 1"/>
    <property type="match status" value="1"/>
</dbReference>
<evidence type="ECO:0000256" key="7">
    <source>
        <dbReference type="ARBA" id="ARBA00047899"/>
    </source>
</evidence>
<dbReference type="OrthoDB" id="5979581at2759"/>
<dbReference type="Gene3D" id="3.30.200.20">
    <property type="entry name" value="Phosphorylase Kinase, domain 1"/>
    <property type="match status" value="1"/>
</dbReference>
<evidence type="ECO:0000256" key="1">
    <source>
        <dbReference type="ARBA" id="ARBA00012513"/>
    </source>
</evidence>
<evidence type="ECO:0000256" key="4">
    <source>
        <dbReference type="ARBA" id="ARBA00022741"/>
    </source>
</evidence>
<dbReference type="InterPro" id="IPR051334">
    <property type="entry name" value="SRPK"/>
</dbReference>
<dbReference type="PROSITE" id="PS00108">
    <property type="entry name" value="PROTEIN_KINASE_ST"/>
    <property type="match status" value="1"/>
</dbReference>
<dbReference type="GO" id="GO:0000245">
    <property type="term" value="P:spliceosomal complex assembly"/>
    <property type="evidence" value="ECO:0007669"/>
    <property type="project" value="TreeGrafter"/>
</dbReference>
<dbReference type="SUPFAM" id="SSF56112">
    <property type="entry name" value="Protein kinase-like (PK-like)"/>
    <property type="match status" value="1"/>
</dbReference>
<dbReference type="PROSITE" id="PS00107">
    <property type="entry name" value="PROTEIN_KINASE_ATP"/>
    <property type="match status" value="1"/>
</dbReference>
<proteinExistence type="inferred from homology"/>
<evidence type="ECO:0000256" key="6">
    <source>
        <dbReference type="ARBA" id="ARBA00022840"/>
    </source>
</evidence>
<name>A0A517LCB0_9PEZI</name>
<dbReference type="InterPro" id="IPR011009">
    <property type="entry name" value="Kinase-like_dom_sf"/>
</dbReference>
<gene>
    <name evidence="12" type="ORF">FKW77_004841</name>
</gene>
<comment type="catalytic activity">
    <reaction evidence="7">
        <text>L-threonyl-[protein] + ATP = O-phospho-L-threonyl-[protein] + ADP + H(+)</text>
        <dbReference type="Rhea" id="RHEA:46608"/>
        <dbReference type="Rhea" id="RHEA-COMP:11060"/>
        <dbReference type="Rhea" id="RHEA-COMP:11605"/>
        <dbReference type="ChEBI" id="CHEBI:15378"/>
        <dbReference type="ChEBI" id="CHEBI:30013"/>
        <dbReference type="ChEBI" id="CHEBI:30616"/>
        <dbReference type="ChEBI" id="CHEBI:61977"/>
        <dbReference type="ChEBI" id="CHEBI:456216"/>
        <dbReference type="EC" id="2.7.11.1"/>
    </reaction>
</comment>
<dbReference type="Proteomes" id="UP000316270">
    <property type="component" value="Chromosome 9"/>
</dbReference>
<evidence type="ECO:0000256" key="9">
    <source>
        <dbReference type="PROSITE-ProRule" id="PRU10141"/>
    </source>
</evidence>
<evidence type="ECO:0000256" key="8">
    <source>
        <dbReference type="ARBA" id="ARBA00048679"/>
    </source>
</evidence>
<evidence type="ECO:0000313" key="12">
    <source>
        <dbReference type="EMBL" id="QDS73271.1"/>
    </source>
</evidence>
<keyword evidence="2 10" id="KW-0723">Serine/threonine-protein kinase</keyword>
<dbReference type="EMBL" id="CP042193">
    <property type="protein sequence ID" value="QDS73271.1"/>
    <property type="molecule type" value="Genomic_DNA"/>
</dbReference>
<dbReference type="SMART" id="SM00220">
    <property type="entry name" value="S_TKc"/>
    <property type="match status" value="1"/>
</dbReference>
<dbReference type="InterPro" id="IPR000719">
    <property type="entry name" value="Prot_kinase_dom"/>
</dbReference>
<keyword evidence="5" id="KW-0418">Kinase</keyword>
<evidence type="ECO:0000256" key="2">
    <source>
        <dbReference type="ARBA" id="ARBA00022527"/>
    </source>
</evidence>
<keyword evidence="13" id="KW-1185">Reference proteome</keyword>
<dbReference type="GO" id="GO:0005524">
    <property type="term" value="F:ATP binding"/>
    <property type="evidence" value="ECO:0007669"/>
    <property type="project" value="UniProtKB-UniRule"/>
</dbReference>
<comment type="catalytic activity">
    <reaction evidence="8">
        <text>L-seryl-[protein] + ATP = O-phospho-L-seryl-[protein] + ADP + H(+)</text>
        <dbReference type="Rhea" id="RHEA:17989"/>
        <dbReference type="Rhea" id="RHEA-COMP:9863"/>
        <dbReference type="Rhea" id="RHEA-COMP:11604"/>
        <dbReference type="ChEBI" id="CHEBI:15378"/>
        <dbReference type="ChEBI" id="CHEBI:29999"/>
        <dbReference type="ChEBI" id="CHEBI:30616"/>
        <dbReference type="ChEBI" id="CHEBI:83421"/>
        <dbReference type="ChEBI" id="CHEBI:456216"/>
        <dbReference type="EC" id="2.7.11.1"/>
    </reaction>
</comment>
<dbReference type="Pfam" id="PF00069">
    <property type="entry name" value="Pkinase"/>
    <property type="match status" value="1"/>
</dbReference>
<keyword evidence="3" id="KW-0808">Transferase</keyword>
<dbReference type="GO" id="GO:0050684">
    <property type="term" value="P:regulation of mRNA processing"/>
    <property type="evidence" value="ECO:0007669"/>
    <property type="project" value="TreeGrafter"/>
</dbReference>
<dbReference type="STRING" id="50376.A0A517LCB0"/>
<accession>A0A517LCB0</accession>
<dbReference type="EC" id="2.7.11.1" evidence="1"/>
<keyword evidence="6 9" id="KW-0067">ATP-binding</keyword>
<dbReference type="GO" id="GO:0004674">
    <property type="term" value="F:protein serine/threonine kinase activity"/>
    <property type="evidence" value="ECO:0007669"/>
    <property type="project" value="UniProtKB-KW"/>
</dbReference>
<protein>
    <recommendedName>
        <fullName evidence="1">non-specific serine/threonine protein kinase</fullName>
        <ecNumber evidence="1">2.7.11.1</ecNumber>
    </recommendedName>
</protein>
<evidence type="ECO:0000256" key="5">
    <source>
        <dbReference type="ARBA" id="ARBA00022777"/>
    </source>
</evidence>
<feature type="binding site" evidence="9">
    <location>
        <position position="88"/>
    </location>
    <ligand>
        <name>ATP</name>
        <dbReference type="ChEBI" id="CHEBI:30616"/>
    </ligand>
</feature>
<dbReference type="InterPro" id="IPR008271">
    <property type="entry name" value="Ser/Thr_kinase_AS"/>
</dbReference>
<feature type="domain" description="Protein kinase" evidence="11">
    <location>
        <begin position="55"/>
        <end position="405"/>
    </location>
</feature>
<reference evidence="12 13" key="1">
    <citation type="submission" date="2019-07" db="EMBL/GenBank/DDBJ databases">
        <title>Finished genome of Venturia effusa.</title>
        <authorList>
            <person name="Young C.A."/>
            <person name="Cox M.P."/>
            <person name="Ganley A.R.D."/>
            <person name="David W.J."/>
        </authorList>
    </citation>
    <scope>NUCLEOTIDE SEQUENCE [LARGE SCALE GENOMIC DNA]</scope>
    <source>
        <strain evidence="13">albino</strain>
    </source>
</reference>
<dbReference type="PANTHER" id="PTHR47634">
    <property type="entry name" value="PROTEIN KINASE DOMAIN-CONTAINING PROTEIN-RELATED"/>
    <property type="match status" value="1"/>
</dbReference>
<evidence type="ECO:0000256" key="3">
    <source>
        <dbReference type="ARBA" id="ARBA00022679"/>
    </source>
</evidence>
<organism evidence="12 13">
    <name type="scientific">Venturia effusa</name>
    <dbReference type="NCBI Taxonomy" id="50376"/>
    <lineage>
        <taxon>Eukaryota</taxon>
        <taxon>Fungi</taxon>
        <taxon>Dikarya</taxon>
        <taxon>Ascomycota</taxon>
        <taxon>Pezizomycotina</taxon>
        <taxon>Dothideomycetes</taxon>
        <taxon>Pleosporomycetidae</taxon>
        <taxon>Venturiales</taxon>
        <taxon>Venturiaceae</taxon>
        <taxon>Venturia</taxon>
    </lineage>
</organism>
<keyword evidence="4 9" id="KW-0547">Nucleotide-binding</keyword>
<evidence type="ECO:0000256" key="10">
    <source>
        <dbReference type="RuleBase" id="RU000304"/>
    </source>
</evidence>
<evidence type="ECO:0000259" key="11">
    <source>
        <dbReference type="PROSITE" id="PS50011"/>
    </source>
</evidence>